<evidence type="ECO:0000313" key="2">
    <source>
        <dbReference type="Proteomes" id="UP001281761"/>
    </source>
</evidence>
<accession>A0ABQ9X0V5</accession>
<protein>
    <recommendedName>
        <fullName evidence="3">Zinc finger PHD-type domain-containing protein</fullName>
    </recommendedName>
</protein>
<evidence type="ECO:0008006" key="3">
    <source>
        <dbReference type="Google" id="ProtNLM"/>
    </source>
</evidence>
<dbReference type="Proteomes" id="UP001281761">
    <property type="component" value="Unassembled WGS sequence"/>
</dbReference>
<name>A0ABQ9X0V5_9EUKA</name>
<evidence type="ECO:0000313" key="1">
    <source>
        <dbReference type="EMBL" id="KAK2945422.1"/>
    </source>
</evidence>
<keyword evidence="2" id="KW-1185">Reference proteome</keyword>
<dbReference type="EMBL" id="JARBJD010000261">
    <property type="protein sequence ID" value="KAK2945422.1"/>
    <property type="molecule type" value="Genomic_DNA"/>
</dbReference>
<sequence length="153" mass="17060">MSTLRLLFTRQNRVPERSVEADQVMPLCRFCASSEWRNNGVECVKCGEFCHLSCACEHSLFVALAVHAVNLDDFLCDTCFGEESVSSLAELIFPRSESVVLRHTSLWFCASSPFRPSLQSGPRSLTPSLADWVPQISGSIRGRAKVEWSCPKC</sequence>
<comment type="caution">
    <text evidence="1">The sequence shown here is derived from an EMBL/GenBank/DDBJ whole genome shotgun (WGS) entry which is preliminary data.</text>
</comment>
<proteinExistence type="predicted"/>
<reference evidence="1 2" key="1">
    <citation type="journal article" date="2022" name="bioRxiv">
        <title>Genomics of Preaxostyla Flagellates Illuminates Evolutionary Transitions and the Path Towards Mitochondrial Loss.</title>
        <authorList>
            <person name="Novak L.V.F."/>
            <person name="Treitli S.C."/>
            <person name="Pyrih J."/>
            <person name="Halakuc P."/>
            <person name="Pipaliya S.V."/>
            <person name="Vacek V."/>
            <person name="Brzon O."/>
            <person name="Soukal P."/>
            <person name="Eme L."/>
            <person name="Dacks J.B."/>
            <person name="Karnkowska A."/>
            <person name="Elias M."/>
            <person name="Hampl V."/>
        </authorList>
    </citation>
    <scope>NUCLEOTIDE SEQUENCE [LARGE SCALE GENOMIC DNA]</scope>
    <source>
        <strain evidence="1">NAU3</strain>
        <tissue evidence="1">Gut</tissue>
    </source>
</reference>
<gene>
    <name evidence="1" type="ORF">BLNAU_19639</name>
</gene>
<organism evidence="1 2">
    <name type="scientific">Blattamonas nauphoetae</name>
    <dbReference type="NCBI Taxonomy" id="2049346"/>
    <lineage>
        <taxon>Eukaryota</taxon>
        <taxon>Metamonada</taxon>
        <taxon>Preaxostyla</taxon>
        <taxon>Oxymonadida</taxon>
        <taxon>Blattamonas</taxon>
    </lineage>
</organism>